<accession>A0AAN7YKB7</accession>
<dbReference type="PANTHER" id="PTHR47791">
    <property type="entry name" value="MEIOTICALLY UP-REGULATED GENE 191 PROTEIN"/>
    <property type="match status" value="1"/>
</dbReference>
<dbReference type="InterPro" id="IPR008928">
    <property type="entry name" value="6-hairpin_glycosidase_sf"/>
</dbReference>
<evidence type="ECO:0000256" key="1">
    <source>
        <dbReference type="SAM" id="SignalP"/>
    </source>
</evidence>
<dbReference type="InterPro" id="IPR053169">
    <property type="entry name" value="MUG_Protein"/>
</dbReference>
<feature type="chain" id="PRO_5042898603" description="Glycosyl hydrolase" evidence="1">
    <location>
        <begin position="23"/>
        <end position="540"/>
    </location>
</feature>
<keyword evidence="3" id="KW-1185">Reference proteome</keyword>
<name>A0AAN7YKB7_9EURO</name>
<dbReference type="Pfam" id="PF03663">
    <property type="entry name" value="Glyco_hydro_76"/>
    <property type="match status" value="1"/>
</dbReference>
<evidence type="ECO:0000313" key="3">
    <source>
        <dbReference type="Proteomes" id="UP001309876"/>
    </source>
</evidence>
<dbReference type="InterPro" id="IPR005198">
    <property type="entry name" value="Glyco_hydro_76"/>
</dbReference>
<dbReference type="SUPFAM" id="SSF48208">
    <property type="entry name" value="Six-hairpin glycosidases"/>
    <property type="match status" value="1"/>
</dbReference>
<feature type="signal peptide" evidence="1">
    <location>
        <begin position="1"/>
        <end position="22"/>
    </location>
</feature>
<dbReference type="GO" id="GO:0005975">
    <property type="term" value="P:carbohydrate metabolic process"/>
    <property type="evidence" value="ECO:0007669"/>
    <property type="project" value="InterPro"/>
</dbReference>
<reference evidence="2 3" key="1">
    <citation type="submission" date="2023-08" db="EMBL/GenBank/DDBJ databases">
        <title>Black Yeasts Isolated from many extreme environments.</title>
        <authorList>
            <person name="Coleine C."/>
            <person name="Stajich J.E."/>
            <person name="Selbmann L."/>
        </authorList>
    </citation>
    <scope>NUCLEOTIDE SEQUENCE [LARGE SCALE GENOMIC DNA]</scope>
    <source>
        <strain evidence="2 3">CCFEE 5910</strain>
    </source>
</reference>
<gene>
    <name evidence="2" type="ORF">LTR05_000412</name>
</gene>
<dbReference type="EMBL" id="JAVRRJ010000001">
    <property type="protein sequence ID" value="KAK5090241.1"/>
    <property type="molecule type" value="Genomic_DNA"/>
</dbReference>
<dbReference type="PANTHER" id="PTHR47791:SF2">
    <property type="entry name" value="ENDO MANNANASE, GH76 FAMILY (EUROFUNG)"/>
    <property type="match status" value="1"/>
</dbReference>
<sequence length="540" mass="60361">MRKLSAATILVSLCAHLTPVAATRIPAVAPHVNDPQRPLLETARTATFRNSSEALQDVLDALEAMQETYFDKFAGTWGDAIDWTAAVAGTHVSATLTGIVDGLDLSFGGVCSDLLQWENVVNQYYTQTAFFYFGENVFALRNQAFDDMLWVVLGWLESTKFADMYARRHENGQEFETSPWHGLQLSPMAAHRARVFYELASVGWDESLCNGGMTWNPSLNPYKNAITNELFAAASISMYLYFPGDNNSAPFISSTQEQYHKVHNPAHLENAVKSYKWLKESGMRNQAGLYQDGFHVTGWHRFPNGTINPGTGHCDDLDRMVYTYNQGVMLTASRGLWLATGARSYLDDGHELITNVIRATGWPNTDNIWRGLGRGGTLEEFCDHGLYCSQDGQTFKGIFFLHLTEFCRPLRASEKDMAFRLVVGGLDDQIYHYHLERCAAYSKWIYHNADAALATKNQAGLFGMWWNVPYQTAHIAEWESLAGNQSLPAGVFDHRNPALISSSLISSGDPNDRGRGRTVETQSGALAVLRAKWQWQAVYS</sequence>
<evidence type="ECO:0008006" key="4">
    <source>
        <dbReference type="Google" id="ProtNLM"/>
    </source>
</evidence>
<proteinExistence type="predicted"/>
<comment type="caution">
    <text evidence="2">The sequence shown here is derived from an EMBL/GenBank/DDBJ whole genome shotgun (WGS) entry which is preliminary data.</text>
</comment>
<dbReference type="Proteomes" id="UP001309876">
    <property type="component" value="Unassembled WGS sequence"/>
</dbReference>
<dbReference type="Gene3D" id="1.50.10.20">
    <property type="match status" value="1"/>
</dbReference>
<keyword evidence="1" id="KW-0732">Signal</keyword>
<organism evidence="2 3">
    <name type="scientific">Lithohypha guttulata</name>
    <dbReference type="NCBI Taxonomy" id="1690604"/>
    <lineage>
        <taxon>Eukaryota</taxon>
        <taxon>Fungi</taxon>
        <taxon>Dikarya</taxon>
        <taxon>Ascomycota</taxon>
        <taxon>Pezizomycotina</taxon>
        <taxon>Eurotiomycetes</taxon>
        <taxon>Chaetothyriomycetidae</taxon>
        <taxon>Chaetothyriales</taxon>
        <taxon>Trichomeriaceae</taxon>
        <taxon>Lithohypha</taxon>
    </lineage>
</organism>
<evidence type="ECO:0000313" key="2">
    <source>
        <dbReference type="EMBL" id="KAK5090241.1"/>
    </source>
</evidence>
<protein>
    <recommendedName>
        <fullName evidence="4">Glycosyl hydrolase</fullName>
    </recommendedName>
</protein>
<dbReference type="AlphaFoldDB" id="A0AAN7YKB7"/>